<accession>A0ACD5IJT0</accession>
<keyword evidence="2" id="KW-1185">Reference proteome</keyword>
<gene>
    <name evidence="1" type="ORF">HF292_005095</name>
</gene>
<evidence type="ECO:0000313" key="2">
    <source>
        <dbReference type="Proteomes" id="UP001196097"/>
    </source>
</evidence>
<proteinExistence type="predicted"/>
<organism evidence="1 2">
    <name type="scientific">Acidithiobacillus ferruginosus</name>
    <dbReference type="NCBI Taxonomy" id="3063951"/>
    <lineage>
        <taxon>Bacteria</taxon>
        <taxon>Pseudomonadati</taxon>
        <taxon>Pseudomonadota</taxon>
        <taxon>Acidithiobacillia</taxon>
        <taxon>Acidithiobacillales</taxon>
        <taxon>Acidithiobacillaceae</taxon>
        <taxon>Acidithiobacillus</taxon>
    </lineage>
</organism>
<sequence length="263" mass="30185">MTEQIHEVRQHLFADRYRVSSWLHATNVLARLIRDHIFCTLWLDGQPESFNTLLLDMQEELLWVDVPLNFPQNVRPEWPVTIITRMDGLVSGFRSSIVRMEKEAVVVRYPDALYQLQRRQLYRVPPTVQDPDQVAAYRQGAQMITGRMQDISAGGLRMLSRCPKDFPFQPGEQIPQLIFGIRDSAPLRMPAIVRFVDAYATGASGVILGLAFLDPPAADQEKVAQYVQARDREIVRLLSIGLRSSAKAEPTSWKGRIKRWWKT</sequence>
<dbReference type="EMBL" id="CP130946">
    <property type="protein sequence ID" value="XRP74028.1"/>
    <property type="molecule type" value="Genomic_DNA"/>
</dbReference>
<dbReference type="Proteomes" id="UP001196097">
    <property type="component" value="Chromosome"/>
</dbReference>
<name>A0ACD5IJT0_9PROT</name>
<protein>
    <submittedName>
        <fullName evidence="1">PilZ domain-containing protein</fullName>
    </submittedName>
</protein>
<evidence type="ECO:0000313" key="1">
    <source>
        <dbReference type="EMBL" id="XRP74028.1"/>
    </source>
</evidence>
<reference evidence="1 2" key="1">
    <citation type="journal article" date="2021" name="ISME J.">
        <title>Genomic evolution of the class Acidithiobacillia: deep-branching Proteobacteria living in extreme acidic conditions.</title>
        <authorList>
            <person name="Moya-Beltran A."/>
            <person name="Beard S."/>
            <person name="Rojas-Villalobos C."/>
            <person name="Issotta F."/>
            <person name="Gallardo Y."/>
            <person name="Ulloa R."/>
            <person name="Giaveno A."/>
            <person name="Degli Esposti M."/>
            <person name="Johnson D.B."/>
            <person name="Quatrini R."/>
        </authorList>
    </citation>
    <scope>NUCLEOTIDE SEQUENCE [LARGE SCALE GENOMIC DNA]</scope>
    <source>
        <strain evidence="1 2">CF3</strain>
    </source>
</reference>